<reference evidence="2" key="1">
    <citation type="submission" date="2023-05" db="EMBL/GenBank/DDBJ databases">
        <authorList>
            <person name="Stuckert A."/>
        </authorList>
    </citation>
    <scope>NUCLEOTIDE SEQUENCE</scope>
</reference>
<evidence type="ECO:0000256" key="1">
    <source>
        <dbReference type="SAM" id="MobiDB-lite"/>
    </source>
</evidence>
<gene>
    <name evidence="2" type="ORF">SPARVUS_LOCUS8760877</name>
</gene>
<evidence type="ECO:0000313" key="2">
    <source>
        <dbReference type="EMBL" id="CAI9577709.1"/>
    </source>
</evidence>
<comment type="caution">
    <text evidence="2">The sequence shown here is derived from an EMBL/GenBank/DDBJ whole genome shotgun (WGS) entry which is preliminary data.</text>
</comment>
<accession>A0ABN9DYJ2</accession>
<feature type="non-terminal residue" evidence="2">
    <location>
        <position position="51"/>
    </location>
</feature>
<dbReference type="Proteomes" id="UP001162483">
    <property type="component" value="Unassembled WGS sequence"/>
</dbReference>
<keyword evidence="3" id="KW-1185">Reference proteome</keyword>
<proteinExistence type="predicted"/>
<protein>
    <submittedName>
        <fullName evidence="2">Uncharacterized protein</fullName>
    </submittedName>
</protein>
<feature type="compositionally biased region" description="Basic residues" evidence="1">
    <location>
        <begin position="1"/>
        <end position="12"/>
    </location>
</feature>
<evidence type="ECO:0000313" key="3">
    <source>
        <dbReference type="Proteomes" id="UP001162483"/>
    </source>
</evidence>
<name>A0ABN9DYJ2_9NEOB</name>
<sequence length="51" mass="5922">MRHKGAGRRVVRNSRGQDMRSFRNRIRQEADRMQVQGLMGNIHQGTDCRPG</sequence>
<organism evidence="2 3">
    <name type="scientific">Staurois parvus</name>
    <dbReference type="NCBI Taxonomy" id="386267"/>
    <lineage>
        <taxon>Eukaryota</taxon>
        <taxon>Metazoa</taxon>
        <taxon>Chordata</taxon>
        <taxon>Craniata</taxon>
        <taxon>Vertebrata</taxon>
        <taxon>Euteleostomi</taxon>
        <taxon>Amphibia</taxon>
        <taxon>Batrachia</taxon>
        <taxon>Anura</taxon>
        <taxon>Neobatrachia</taxon>
        <taxon>Ranoidea</taxon>
        <taxon>Ranidae</taxon>
        <taxon>Staurois</taxon>
    </lineage>
</organism>
<feature type="region of interest" description="Disordered" evidence="1">
    <location>
        <begin position="1"/>
        <end position="22"/>
    </location>
</feature>
<dbReference type="EMBL" id="CATNWA010014937">
    <property type="protein sequence ID" value="CAI9577709.1"/>
    <property type="molecule type" value="Genomic_DNA"/>
</dbReference>